<dbReference type="RefSeq" id="WP_184559680.1">
    <property type="nucleotide sequence ID" value="NZ_BAAARS010000003.1"/>
</dbReference>
<dbReference type="Proteomes" id="UP000591537">
    <property type="component" value="Unassembled WGS sequence"/>
</dbReference>
<dbReference type="EMBL" id="JACHGV010000003">
    <property type="protein sequence ID" value="MBB6076563.1"/>
    <property type="molecule type" value="Genomic_DNA"/>
</dbReference>
<organism evidence="2 3">
    <name type="scientific">Streptomyces paradoxus</name>
    <dbReference type="NCBI Taxonomy" id="66375"/>
    <lineage>
        <taxon>Bacteria</taxon>
        <taxon>Bacillati</taxon>
        <taxon>Actinomycetota</taxon>
        <taxon>Actinomycetes</taxon>
        <taxon>Kitasatosporales</taxon>
        <taxon>Streptomycetaceae</taxon>
        <taxon>Streptomyces</taxon>
    </lineage>
</organism>
<keyword evidence="3" id="KW-1185">Reference proteome</keyword>
<keyword evidence="1" id="KW-0732">Signal</keyword>
<dbReference type="AlphaFoldDB" id="A0A7W9WGS4"/>
<proteinExistence type="predicted"/>
<protein>
    <submittedName>
        <fullName evidence="2">Uncharacterized protein</fullName>
    </submittedName>
</protein>
<evidence type="ECO:0000313" key="3">
    <source>
        <dbReference type="Proteomes" id="UP000591537"/>
    </source>
</evidence>
<reference evidence="2 3" key="1">
    <citation type="submission" date="2020-08" db="EMBL/GenBank/DDBJ databases">
        <title>Genomic Encyclopedia of Type Strains, Phase IV (KMG-IV): sequencing the most valuable type-strain genomes for metagenomic binning, comparative biology and taxonomic classification.</title>
        <authorList>
            <person name="Goeker M."/>
        </authorList>
    </citation>
    <scope>NUCLEOTIDE SEQUENCE [LARGE SCALE GENOMIC DNA]</scope>
    <source>
        <strain evidence="2 3">DSM 43350</strain>
    </source>
</reference>
<gene>
    <name evidence="2" type="ORF">HNR57_002468</name>
</gene>
<evidence type="ECO:0000256" key="1">
    <source>
        <dbReference type="SAM" id="SignalP"/>
    </source>
</evidence>
<sequence length="47" mass="4818">MVMRRALQLIMVIALALAGAVQGGAGTARAEEDGTATGLQLLFCNTL</sequence>
<name>A0A7W9WGS4_9ACTN</name>
<feature type="chain" id="PRO_5030994787" evidence="1">
    <location>
        <begin position="31"/>
        <end position="47"/>
    </location>
</feature>
<evidence type="ECO:0000313" key="2">
    <source>
        <dbReference type="EMBL" id="MBB6076563.1"/>
    </source>
</evidence>
<accession>A0A7W9WGS4</accession>
<comment type="caution">
    <text evidence="2">The sequence shown here is derived from an EMBL/GenBank/DDBJ whole genome shotgun (WGS) entry which is preliminary data.</text>
</comment>
<feature type="signal peptide" evidence="1">
    <location>
        <begin position="1"/>
        <end position="30"/>
    </location>
</feature>